<protein>
    <recommendedName>
        <fullName evidence="4">Cytochrome C oxidase subunit I</fullName>
    </recommendedName>
</protein>
<evidence type="ECO:0000313" key="3">
    <source>
        <dbReference type="Proteomes" id="UP000631535"/>
    </source>
</evidence>
<evidence type="ECO:0000256" key="1">
    <source>
        <dbReference type="SAM" id="Phobius"/>
    </source>
</evidence>
<evidence type="ECO:0008006" key="4">
    <source>
        <dbReference type="Google" id="ProtNLM"/>
    </source>
</evidence>
<dbReference type="Proteomes" id="UP000631535">
    <property type="component" value="Unassembled WGS sequence"/>
</dbReference>
<sequence length="121" mass="13682">MRRSTTGQDEATRGIAQLEGYLLAQTYRENARTEAEAFADRLPWLTSAQHEEVVSLYTAERMALTRRVLEATVQRCGELRQEYTDRYEQLRGRLLLRVTVALLAMFAACATASAVLLTVAR</sequence>
<keyword evidence="3" id="KW-1185">Reference proteome</keyword>
<keyword evidence="1" id="KW-0812">Transmembrane</keyword>
<organism evidence="2 3">
    <name type="scientific">Streptomyces daqingensis</name>
    <dbReference type="NCBI Taxonomy" id="1472640"/>
    <lineage>
        <taxon>Bacteria</taxon>
        <taxon>Bacillati</taxon>
        <taxon>Actinomycetota</taxon>
        <taxon>Actinomycetes</taxon>
        <taxon>Kitasatosporales</taxon>
        <taxon>Streptomycetaceae</taxon>
        <taxon>Streptomyces</taxon>
    </lineage>
</organism>
<feature type="transmembrane region" description="Helical" evidence="1">
    <location>
        <begin position="94"/>
        <end position="120"/>
    </location>
</feature>
<dbReference type="RefSeq" id="WP_189037615.1">
    <property type="nucleotide sequence ID" value="NZ_BMMP01000009.1"/>
</dbReference>
<proteinExistence type="predicted"/>
<name>A0ABQ2MDV0_9ACTN</name>
<evidence type="ECO:0000313" key="2">
    <source>
        <dbReference type="EMBL" id="GGO50310.1"/>
    </source>
</evidence>
<dbReference type="EMBL" id="BMMP01000009">
    <property type="protein sequence ID" value="GGO50310.1"/>
    <property type="molecule type" value="Genomic_DNA"/>
</dbReference>
<comment type="caution">
    <text evidence="2">The sequence shown here is derived from an EMBL/GenBank/DDBJ whole genome shotgun (WGS) entry which is preliminary data.</text>
</comment>
<gene>
    <name evidence="2" type="ORF">GCM10012287_29730</name>
</gene>
<reference evidence="3" key="1">
    <citation type="journal article" date="2019" name="Int. J. Syst. Evol. Microbiol.">
        <title>The Global Catalogue of Microorganisms (GCM) 10K type strain sequencing project: providing services to taxonomists for standard genome sequencing and annotation.</title>
        <authorList>
            <consortium name="The Broad Institute Genomics Platform"/>
            <consortium name="The Broad Institute Genome Sequencing Center for Infectious Disease"/>
            <person name="Wu L."/>
            <person name="Ma J."/>
        </authorList>
    </citation>
    <scope>NUCLEOTIDE SEQUENCE [LARGE SCALE GENOMIC DNA]</scope>
    <source>
        <strain evidence="3">CGMCC 4.7178</strain>
    </source>
</reference>
<accession>A0ABQ2MDV0</accession>
<keyword evidence="1" id="KW-1133">Transmembrane helix</keyword>
<keyword evidence="1" id="KW-0472">Membrane</keyword>